<proteinExistence type="predicted"/>
<gene>
    <name evidence="2" type="ORF">B0H15DRAFT_792348</name>
</gene>
<feature type="region of interest" description="Disordered" evidence="1">
    <location>
        <begin position="1"/>
        <end position="77"/>
    </location>
</feature>
<evidence type="ECO:0000256" key="1">
    <source>
        <dbReference type="SAM" id="MobiDB-lite"/>
    </source>
</evidence>
<dbReference type="Pfam" id="PF18758">
    <property type="entry name" value="KDZ"/>
    <property type="match status" value="1"/>
</dbReference>
<dbReference type="InterPro" id="IPR040521">
    <property type="entry name" value="KDZ"/>
</dbReference>
<dbReference type="EMBL" id="JARJCN010000105">
    <property type="protein sequence ID" value="KAJ7075021.1"/>
    <property type="molecule type" value="Genomic_DNA"/>
</dbReference>
<sequence>MDENFKAKKKSSADQTSTSGLERGVAYLPVGLGRTDGEPPERAWANANPLVPSTKEMGPGERRDVLEDQSAWGKKTA</sequence>
<dbReference type="AlphaFoldDB" id="A0AAD6XH84"/>
<evidence type="ECO:0000313" key="2">
    <source>
        <dbReference type="EMBL" id="KAJ7075021.1"/>
    </source>
</evidence>
<organism evidence="2 3">
    <name type="scientific">Mycena belliarum</name>
    <dbReference type="NCBI Taxonomy" id="1033014"/>
    <lineage>
        <taxon>Eukaryota</taxon>
        <taxon>Fungi</taxon>
        <taxon>Dikarya</taxon>
        <taxon>Basidiomycota</taxon>
        <taxon>Agaricomycotina</taxon>
        <taxon>Agaricomycetes</taxon>
        <taxon>Agaricomycetidae</taxon>
        <taxon>Agaricales</taxon>
        <taxon>Marasmiineae</taxon>
        <taxon>Mycenaceae</taxon>
        <taxon>Mycena</taxon>
    </lineage>
</organism>
<name>A0AAD6XH84_9AGAR</name>
<keyword evidence="3" id="KW-1185">Reference proteome</keyword>
<dbReference type="Proteomes" id="UP001222325">
    <property type="component" value="Unassembled WGS sequence"/>
</dbReference>
<comment type="caution">
    <text evidence="2">The sequence shown here is derived from an EMBL/GenBank/DDBJ whole genome shotgun (WGS) entry which is preliminary data.</text>
</comment>
<reference evidence="2" key="1">
    <citation type="submission" date="2023-03" db="EMBL/GenBank/DDBJ databases">
        <title>Massive genome expansion in bonnet fungi (Mycena s.s.) driven by repeated elements and novel gene families across ecological guilds.</title>
        <authorList>
            <consortium name="Lawrence Berkeley National Laboratory"/>
            <person name="Harder C.B."/>
            <person name="Miyauchi S."/>
            <person name="Viragh M."/>
            <person name="Kuo A."/>
            <person name="Thoen E."/>
            <person name="Andreopoulos B."/>
            <person name="Lu D."/>
            <person name="Skrede I."/>
            <person name="Drula E."/>
            <person name="Henrissat B."/>
            <person name="Morin E."/>
            <person name="Kohler A."/>
            <person name="Barry K."/>
            <person name="LaButti K."/>
            <person name="Morin E."/>
            <person name="Salamov A."/>
            <person name="Lipzen A."/>
            <person name="Mereny Z."/>
            <person name="Hegedus B."/>
            <person name="Baldrian P."/>
            <person name="Stursova M."/>
            <person name="Weitz H."/>
            <person name="Taylor A."/>
            <person name="Grigoriev I.V."/>
            <person name="Nagy L.G."/>
            <person name="Martin F."/>
            <person name="Kauserud H."/>
        </authorList>
    </citation>
    <scope>NUCLEOTIDE SEQUENCE</scope>
    <source>
        <strain evidence="2">CBHHK173m</strain>
    </source>
</reference>
<evidence type="ECO:0000313" key="3">
    <source>
        <dbReference type="Proteomes" id="UP001222325"/>
    </source>
</evidence>
<protein>
    <submittedName>
        <fullName evidence="2">Uncharacterized protein</fullName>
    </submittedName>
</protein>
<accession>A0AAD6XH84</accession>